<feature type="signal peptide" evidence="1">
    <location>
        <begin position="1"/>
        <end position="21"/>
    </location>
</feature>
<dbReference type="STRING" id="27342.A0A0H2S0P4"/>
<evidence type="ECO:0000313" key="2">
    <source>
        <dbReference type="EMBL" id="KLO17564.1"/>
    </source>
</evidence>
<keyword evidence="1" id="KW-0732">Signal</keyword>
<sequence>MEVVIQLTMLLLLTFSLQVLAENDWTKACFDGECSYDIDEGPTTMGGMIKISGSPSAISDITSAAGWDILHCTESANNQTILLACTDESLGCDHIFQVDAKDTIIRLPPKCGSGPFVRVVEHWIPDVNMLSTSVTSKLGQHSVQVHALKIDDDFAQMSNLHGNVSFEIYAQGPLQATTKPRKRQNGSGFENVTVTVPENSRFSFYFDQMLCPVLGASTIMIQEMVGDFGITSMALDISIGVVSRGTLNPPSITSLNFSAPTTGNIDVFLILAASVQGIINSVELEVVNIALPSFLIDGIMIISPSFIITLNSVGLVQLQTNLNTDVDFTISIDDLSFNYPTNSPPAFASISRPMINQFSISLMPSENSNVQIELNAMLQLLVQVSAFTQFVDLSVFYNVDHNITITALPSAPTNEEVCIDVTNTFAMEVSNDGPFFLALGSLPVFEKDFPVLSICDVVPLGPSPPITRFTRSSLYERDSNDVISCAPTFAVSQNVLLFQGSF</sequence>
<evidence type="ECO:0000256" key="1">
    <source>
        <dbReference type="SAM" id="SignalP"/>
    </source>
</evidence>
<accession>A0A0H2S0P4</accession>
<keyword evidence="3" id="KW-1185">Reference proteome</keyword>
<dbReference type="AlphaFoldDB" id="A0A0H2S0P4"/>
<reference evidence="2 3" key="1">
    <citation type="submission" date="2015-04" db="EMBL/GenBank/DDBJ databases">
        <title>Complete genome sequence of Schizopora paradoxa KUC8140, a cosmopolitan wood degrader in East Asia.</title>
        <authorList>
            <consortium name="DOE Joint Genome Institute"/>
            <person name="Min B."/>
            <person name="Park H."/>
            <person name="Jang Y."/>
            <person name="Kim J.-J."/>
            <person name="Kim K.H."/>
            <person name="Pangilinan J."/>
            <person name="Lipzen A."/>
            <person name="Riley R."/>
            <person name="Grigoriev I.V."/>
            <person name="Spatafora J.W."/>
            <person name="Choi I.-G."/>
        </authorList>
    </citation>
    <scope>NUCLEOTIDE SEQUENCE [LARGE SCALE GENOMIC DNA]</scope>
    <source>
        <strain evidence="2 3">KUC8140</strain>
    </source>
</reference>
<organism evidence="2 3">
    <name type="scientific">Schizopora paradoxa</name>
    <dbReference type="NCBI Taxonomy" id="27342"/>
    <lineage>
        <taxon>Eukaryota</taxon>
        <taxon>Fungi</taxon>
        <taxon>Dikarya</taxon>
        <taxon>Basidiomycota</taxon>
        <taxon>Agaricomycotina</taxon>
        <taxon>Agaricomycetes</taxon>
        <taxon>Hymenochaetales</taxon>
        <taxon>Schizoporaceae</taxon>
        <taxon>Schizopora</taxon>
    </lineage>
</organism>
<dbReference type="EMBL" id="KQ085903">
    <property type="protein sequence ID" value="KLO17564.1"/>
    <property type="molecule type" value="Genomic_DNA"/>
</dbReference>
<proteinExistence type="predicted"/>
<protein>
    <submittedName>
        <fullName evidence="2">Uncharacterized protein</fullName>
    </submittedName>
</protein>
<gene>
    <name evidence="2" type="ORF">SCHPADRAFT_900505</name>
</gene>
<name>A0A0H2S0P4_9AGAM</name>
<feature type="chain" id="PRO_5005202304" evidence="1">
    <location>
        <begin position="22"/>
        <end position="502"/>
    </location>
</feature>
<dbReference type="OrthoDB" id="73875at2759"/>
<dbReference type="Proteomes" id="UP000053477">
    <property type="component" value="Unassembled WGS sequence"/>
</dbReference>
<evidence type="ECO:0000313" key="3">
    <source>
        <dbReference type="Proteomes" id="UP000053477"/>
    </source>
</evidence>
<dbReference type="InParanoid" id="A0A0H2S0P4"/>